<keyword evidence="3" id="KW-1185">Reference proteome</keyword>
<evidence type="ECO:0000313" key="3">
    <source>
        <dbReference type="Proteomes" id="UP000059074"/>
    </source>
</evidence>
<protein>
    <submittedName>
        <fullName evidence="2">Optional hypothetical component of the B12 transporter BtuN</fullName>
    </submittedName>
</protein>
<comment type="caution">
    <text evidence="2">The sequence shown here is derived from an EMBL/GenBank/DDBJ whole genome shotgun (WGS) entry which is preliminary data.</text>
</comment>
<evidence type="ECO:0000256" key="1">
    <source>
        <dbReference type="SAM" id="Phobius"/>
    </source>
</evidence>
<sequence length="503" mass="56473">MLERYVLQTFSARNARRDTLLRRATKQGKWLLYWLHRWLGIVTCVLCVMWFLSGLVMLYVPFPSWSDEERIASLPVVATERVAVTPDAALSAAEVTTLPSTFRLEMFAGEPVYRIVTADGHASISAVTGARVADVNIEKAQRHLASVFPSARAELLETLDYDQWTPTRRFDAHRPLYKFALNDGHGSVAHVSSQTGEIVQFSTRSERFWNWLGSVPHWIYFTPVRKEQELWRQAVMWLSAPAVIGAITGIWIGILRMRVRKRYSGGRITPYRGWMKWHHVSGLIGGLFVTTWLASGWLSVTPFQLFMRTQLSEAQLAAYAGWTPGSSYGATGQSIARAAQGEATEIAFSWVGGRPYMIARNGKDTLLAAAGSGEPARFDDVDLVQAARGVFPSAAVVDAQRLTDEDVYWYSHHATRPLPIVRVRFDDAASTWLFLDPATGAIAGLRDRSARTYRWLFNFVHDYDLPILLRNQPARDIVVWLLSIVGLVVSASGVVIGYRVLKR</sequence>
<dbReference type="InterPro" id="IPR005625">
    <property type="entry name" value="PepSY-ass_TM"/>
</dbReference>
<dbReference type="PANTHER" id="PTHR34219">
    <property type="entry name" value="IRON-REGULATED INNER MEMBRANE PROTEIN-RELATED"/>
    <property type="match status" value="1"/>
</dbReference>
<dbReference type="EMBL" id="LMTR01000045">
    <property type="protein sequence ID" value="KWT69459.1"/>
    <property type="molecule type" value="Genomic_DNA"/>
</dbReference>
<evidence type="ECO:0000313" key="2">
    <source>
        <dbReference type="EMBL" id="KWT69459.1"/>
    </source>
</evidence>
<keyword evidence="1" id="KW-0472">Membrane</keyword>
<dbReference type="Pfam" id="PF03929">
    <property type="entry name" value="PepSY_TM"/>
    <property type="match status" value="1"/>
</dbReference>
<dbReference type="STRING" id="121290.APY04_1542"/>
<reference evidence="2 3" key="1">
    <citation type="submission" date="2015-10" db="EMBL/GenBank/DDBJ databases">
        <title>Transcriptomic analysis of a linuron degrading triple-species bacterial consortium.</title>
        <authorList>
            <person name="Albers P."/>
        </authorList>
    </citation>
    <scope>NUCLEOTIDE SEQUENCE [LARGE SCALE GENOMIC DNA]</scope>
    <source>
        <strain evidence="2 3">WDL6</strain>
    </source>
</reference>
<feature type="transmembrane region" description="Helical" evidence="1">
    <location>
        <begin position="235"/>
        <end position="257"/>
    </location>
</feature>
<proteinExistence type="predicted"/>
<dbReference type="PANTHER" id="PTHR34219:SF6">
    <property type="entry name" value="BLR3280 PROTEIN"/>
    <property type="match status" value="1"/>
</dbReference>
<dbReference type="OrthoDB" id="9760788at2"/>
<dbReference type="RefSeq" id="WP_083509579.1">
    <property type="nucleotide sequence ID" value="NZ_LMTR01000045.1"/>
</dbReference>
<gene>
    <name evidence="2" type="ORF">APY04_1542</name>
</gene>
<dbReference type="AlphaFoldDB" id="A0A109BIU2"/>
<feature type="transmembrane region" description="Helical" evidence="1">
    <location>
        <begin position="38"/>
        <end position="60"/>
    </location>
</feature>
<keyword evidence="1" id="KW-0812">Transmembrane</keyword>
<dbReference type="Proteomes" id="UP000059074">
    <property type="component" value="Unassembled WGS sequence"/>
</dbReference>
<feature type="transmembrane region" description="Helical" evidence="1">
    <location>
        <begin position="477"/>
        <end position="501"/>
    </location>
</feature>
<keyword evidence="1" id="KW-1133">Transmembrane helix</keyword>
<dbReference type="PATRIC" id="fig|121290.4.peg.2783"/>
<name>A0A109BIU2_HYPSL</name>
<feature type="transmembrane region" description="Helical" evidence="1">
    <location>
        <begin position="277"/>
        <end position="300"/>
    </location>
</feature>
<accession>A0A109BIU2</accession>
<organism evidence="2 3">
    <name type="scientific">Hyphomicrobium sulfonivorans</name>
    <dbReference type="NCBI Taxonomy" id="121290"/>
    <lineage>
        <taxon>Bacteria</taxon>
        <taxon>Pseudomonadati</taxon>
        <taxon>Pseudomonadota</taxon>
        <taxon>Alphaproteobacteria</taxon>
        <taxon>Hyphomicrobiales</taxon>
        <taxon>Hyphomicrobiaceae</taxon>
        <taxon>Hyphomicrobium</taxon>
    </lineage>
</organism>